<evidence type="ECO:0000313" key="1">
    <source>
        <dbReference type="EMBL" id="QHU11385.1"/>
    </source>
</evidence>
<dbReference type="AlphaFoldDB" id="A0A6C0K005"/>
<sequence>MAVLAFDIGIKNLAFAVLDASKNCLALENYDLLSDLKVAPTLCANCKSNASYQCSLGAFCKRHVPKSHPIYEEITTLPTIKAFLKSKGLKPLSGKEKLLEQLKGVVAIPLRKPKIVRAAAQSLTALHDFLRRFVQEKWDLFKNCSAVLLENQPAFKNPHMKSVQVLLFAVLREWFLRTAFTASTAVVNTIPEFHLVHAKKKVAAEAGDAGYAARKRGSEERVETLFTSGQVKGDPFLEQFRAAKKRSDMADALCMCVDFLNPK</sequence>
<dbReference type="EMBL" id="MN740782">
    <property type="protein sequence ID" value="QHU11385.1"/>
    <property type="molecule type" value="Genomic_DNA"/>
</dbReference>
<protein>
    <recommendedName>
        <fullName evidence="2">Mitochondrial resolvase Ydc2 catalytic domain-containing protein</fullName>
    </recommendedName>
</protein>
<proteinExistence type="predicted"/>
<accession>A0A6C0K005</accession>
<evidence type="ECO:0008006" key="2">
    <source>
        <dbReference type="Google" id="ProtNLM"/>
    </source>
</evidence>
<dbReference type="SUPFAM" id="SSF53098">
    <property type="entry name" value="Ribonuclease H-like"/>
    <property type="match status" value="1"/>
</dbReference>
<name>A0A6C0K005_9ZZZZ</name>
<dbReference type="InterPro" id="IPR012337">
    <property type="entry name" value="RNaseH-like_sf"/>
</dbReference>
<organism evidence="1">
    <name type="scientific">viral metagenome</name>
    <dbReference type="NCBI Taxonomy" id="1070528"/>
    <lineage>
        <taxon>unclassified sequences</taxon>
        <taxon>metagenomes</taxon>
        <taxon>organismal metagenomes</taxon>
    </lineage>
</organism>
<reference evidence="1" key="1">
    <citation type="journal article" date="2020" name="Nature">
        <title>Giant virus diversity and host interactions through global metagenomics.</title>
        <authorList>
            <person name="Schulz F."/>
            <person name="Roux S."/>
            <person name="Paez-Espino D."/>
            <person name="Jungbluth S."/>
            <person name="Walsh D.A."/>
            <person name="Denef V.J."/>
            <person name="McMahon K.D."/>
            <person name="Konstantinidis K.T."/>
            <person name="Eloe-Fadrosh E.A."/>
            <person name="Kyrpides N.C."/>
            <person name="Woyke T."/>
        </authorList>
    </citation>
    <scope>NUCLEOTIDE SEQUENCE</scope>
    <source>
        <strain evidence="1">GVMAG-S-1101165-84</strain>
    </source>
</reference>